<dbReference type="RefSeq" id="WP_037905733.1">
    <property type="nucleotide sequence ID" value="NZ_JAFBPZ010000005.1"/>
</dbReference>
<organism evidence="1 2">
    <name type="scientific">Sulfitobacter mediterraneus</name>
    <dbReference type="NCBI Taxonomy" id="83219"/>
    <lineage>
        <taxon>Bacteria</taxon>
        <taxon>Pseudomonadati</taxon>
        <taxon>Pseudomonadota</taxon>
        <taxon>Alphaproteobacteria</taxon>
        <taxon>Rhodobacterales</taxon>
        <taxon>Roseobacteraceae</taxon>
        <taxon>Sulfitobacter</taxon>
    </lineage>
</organism>
<name>A0A061SRG4_9RHOB</name>
<protein>
    <submittedName>
        <fullName evidence="1">Uncharacterized protein</fullName>
    </submittedName>
</protein>
<sequence length="131" mass="13961">MWGEADADLFEKIGPEFSKIPAMTGSGQQPSAAQRIDTLLDAELDAAAKSQDDVLRRTAQDFAALRCPPAEVTVNFSGGLTQRCWSVSRGDGTYRVVYLPKAGYFSLCVESDFGPLDIGVHGPALGCFGSV</sequence>
<evidence type="ECO:0000313" key="2">
    <source>
        <dbReference type="Proteomes" id="UP000027337"/>
    </source>
</evidence>
<proteinExistence type="predicted"/>
<dbReference type="Proteomes" id="UP000027337">
    <property type="component" value="Unassembled WGS sequence"/>
</dbReference>
<dbReference type="eggNOG" id="ENOG5032Z16">
    <property type="taxonomic scope" value="Bacteria"/>
</dbReference>
<gene>
    <name evidence="1" type="ORF">PM02_04460</name>
</gene>
<dbReference type="STRING" id="83219.PM02_04460"/>
<evidence type="ECO:0000313" key="1">
    <source>
        <dbReference type="EMBL" id="KAJ04276.1"/>
    </source>
</evidence>
<dbReference type="EMBL" id="JEMU01000003">
    <property type="protein sequence ID" value="KAJ04276.1"/>
    <property type="molecule type" value="Genomic_DNA"/>
</dbReference>
<keyword evidence="2" id="KW-1185">Reference proteome</keyword>
<dbReference type="AlphaFoldDB" id="A0A061SRG4"/>
<comment type="caution">
    <text evidence="1">The sequence shown here is derived from an EMBL/GenBank/DDBJ whole genome shotgun (WGS) entry which is preliminary data.</text>
</comment>
<reference evidence="1 2" key="1">
    <citation type="journal article" date="2014" name="Genome Announc.">
        <title>Draft Genome Sequences of Two Isolates of the Roseobacter Group, Sulfitobacter sp. Strains 3SOLIMAR09 and 1FIGIMAR09, from Harbors of Mallorca Island (Mediterranean Sea).</title>
        <authorList>
            <person name="Mas-Llado M."/>
            <person name="Pina-Villalonga J.M."/>
            <person name="Brunet-Galmes I."/>
            <person name="Nogales B."/>
            <person name="Bosch R."/>
        </authorList>
    </citation>
    <scope>NUCLEOTIDE SEQUENCE [LARGE SCALE GENOMIC DNA]</scope>
    <source>
        <strain evidence="1 2">1FIGIMAR09</strain>
    </source>
</reference>
<accession>A0A061SRG4</accession>